<dbReference type="GO" id="GO:1904680">
    <property type="term" value="F:peptide transmembrane transporter activity"/>
    <property type="evidence" value="ECO:0007669"/>
    <property type="project" value="TreeGrafter"/>
</dbReference>
<dbReference type="InterPro" id="IPR023765">
    <property type="entry name" value="SBP_5_CS"/>
</dbReference>
<accession>A0A1N7HLD2</accession>
<dbReference type="PANTHER" id="PTHR30290">
    <property type="entry name" value="PERIPLASMIC BINDING COMPONENT OF ABC TRANSPORTER"/>
    <property type="match status" value="1"/>
</dbReference>
<dbReference type="AlphaFoldDB" id="A0A1N7HLD2"/>
<dbReference type="Gene3D" id="3.40.190.10">
    <property type="entry name" value="Periplasmic binding protein-like II"/>
    <property type="match status" value="1"/>
</dbReference>
<dbReference type="SUPFAM" id="SSF53850">
    <property type="entry name" value="Periplasmic binding protein-like II"/>
    <property type="match status" value="1"/>
</dbReference>
<dbReference type="InterPro" id="IPR000914">
    <property type="entry name" value="SBP_5_dom"/>
</dbReference>
<organism evidence="6 7">
    <name type="scientific">Roseovarius nanhaiticus</name>
    <dbReference type="NCBI Taxonomy" id="573024"/>
    <lineage>
        <taxon>Bacteria</taxon>
        <taxon>Pseudomonadati</taxon>
        <taxon>Pseudomonadota</taxon>
        <taxon>Alphaproteobacteria</taxon>
        <taxon>Rhodobacterales</taxon>
        <taxon>Roseobacteraceae</taxon>
        <taxon>Roseovarius</taxon>
    </lineage>
</organism>
<reference evidence="6 7" key="1">
    <citation type="submission" date="2017-01" db="EMBL/GenBank/DDBJ databases">
        <authorList>
            <person name="Mah S.A."/>
            <person name="Swanson W.J."/>
            <person name="Moy G.W."/>
            <person name="Vacquier V.D."/>
        </authorList>
    </citation>
    <scope>NUCLEOTIDE SEQUENCE [LARGE SCALE GENOMIC DNA]</scope>
    <source>
        <strain evidence="6 7">DSM 29590</strain>
    </source>
</reference>
<dbReference type="GO" id="GO:0043190">
    <property type="term" value="C:ATP-binding cassette (ABC) transporter complex"/>
    <property type="evidence" value="ECO:0007669"/>
    <property type="project" value="InterPro"/>
</dbReference>
<proteinExistence type="inferred from homology"/>
<evidence type="ECO:0000259" key="5">
    <source>
        <dbReference type="Pfam" id="PF00496"/>
    </source>
</evidence>
<dbReference type="Proteomes" id="UP000186019">
    <property type="component" value="Unassembled WGS sequence"/>
</dbReference>
<dbReference type="CDD" id="cd08515">
    <property type="entry name" value="PBP2_NikA_DppA_OppA_like_10"/>
    <property type="match status" value="1"/>
</dbReference>
<evidence type="ECO:0000256" key="1">
    <source>
        <dbReference type="ARBA" id="ARBA00004418"/>
    </source>
</evidence>
<dbReference type="PROSITE" id="PS01040">
    <property type="entry name" value="SBP_BACTERIAL_5"/>
    <property type="match status" value="1"/>
</dbReference>
<dbReference type="PIRSF" id="PIRSF002741">
    <property type="entry name" value="MppA"/>
    <property type="match status" value="1"/>
</dbReference>
<keyword evidence="4" id="KW-0732">Signal</keyword>
<name>A0A1N7HLD2_9RHOB</name>
<dbReference type="GO" id="GO:0030288">
    <property type="term" value="C:outer membrane-bounded periplasmic space"/>
    <property type="evidence" value="ECO:0007669"/>
    <property type="project" value="UniProtKB-ARBA"/>
</dbReference>
<evidence type="ECO:0000256" key="3">
    <source>
        <dbReference type="ARBA" id="ARBA00022448"/>
    </source>
</evidence>
<comment type="similarity">
    <text evidence="2">Belongs to the bacterial solute-binding protein 5 family.</text>
</comment>
<dbReference type="EMBL" id="FTNV01000004">
    <property type="protein sequence ID" value="SIS25684.1"/>
    <property type="molecule type" value="Genomic_DNA"/>
</dbReference>
<evidence type="ECO:0000256" key="4">
    <source>
        <dbReference type="ARBA" id="ARBA00022729"/>
    </source>
</evidence>
<dbReference type="PANTHER" id="PTHR30290:SF9">
    <property type="entry name" value="OLIGOPEPTIDE-BINDING PROTEIN APPA"/>
    <property type="match status" value="1"/>
</dbReference>
<dbReference type="Gene3D" id="3.10.105.10">
    <property type="entry name" value="Dipeptide-binding Protein, Domain 3"/>
    <property type="match status" value="1"/>
</dbReference>
<evidence type="ECO:0000313" key="6">
    <source>
        <dbReference type="EMBL" id="SIS25684.1"/>
    </source>
</evidence>
<dbReference type="STRING" id="573024.SAMN05216208_3322"/>
<sequence>MKTGDRSALRQGEVQMKATFLKSTALAMVLAVGAGGVALADKASGTLNVAFTKELENVDSFFNSSREGVVMQRAVWDGLIYRDPETNEYKGNLATSWEWIDDKTLEFKLREGVKFHDGSDFTADDVVATVNFVAKEESGVKTQRNVNWMESAEKIDDYTVRITTKDVFPAAIEFLSGPVSMYPSDYYEEVGPSGMGLKPVGTGPYKVVSVEPGQHFVLEKYEDYHDSPKGQPSIEKIDIRTIPDVNTQLAELFSGSLDLIWQVPADQAEKMASMDDRFTVSNESTMRVGYLSMDAAGRSSMDPNPFTDVKVRQAVNHAIDRQALVDNLLKGKSKVVSTACFPSQFGCAQDVTSYEYDPEKARALLAEAGYPDGFTTDFYAYRDREYAEAVSSYLNAAGIQTNFKLLQYSALRELNMKGEVPLAFLTWGSYSINDASAMVSQFFKHGSLDDAQDDQVLEYLTVADSSTDPEERKEFYRKALQRIADQAYWAPMFSYNTNYVMTKEVAYTPTADEVLRFTDMTWN</sequence>
<feature type="domain" description="Solute-binding protein family 5" evidence="5">
    <location>
        <begin position="88"/>
        <end position="444"/>
    </location>
</feature>
<dbReference type="InterPro" id="IPR030678">
    <property type="entry name" value="Peptide/Ni-bd"/>
</dbReference>
<keyword evidence="3" id="KW-0813">Transport</keyword>
<evidence type="ECO:0000313" key="7">
    <source>
        <dbReference type="Proteomes" id="UP000186019"/>
    </source>
</evidence>
<evidence type="ECO:0000256" key="2">
    <source>
        <dbReference type="ARBA" id="ARBA00005695"/>
    </source>
</evidence>
<protein>
    <submittedName>
        <fullName evidence="6">Peptide/nickel transport system substrate-binding protein</fullName>
    </submittedName>
</protein>
<gene>
    <name evidence="6" type="ORF">SAMN05421666_3346</name>
</gene>
<dbReference type="GO" id="GO:0015833">
    <property type="term" value="P:peptide transport"/>
    <property type="evidence" value="ECO:0007669"/>
    <property type="project" value="TreeGrafter"/>
</dbReference>
<dbReference type="Pfam" id="PF00496">
    <property type="entry name" value="SBP_bac_5"/>
    <property type="match status" value="1"/>
</dbReference>
<comment type="subcellular location">
    <subcellularLocation>
        <location evidence="1">Periplasm</location>
    </subcellularLocation>
</comment>
<keyword evidence="7" id="KW-1185">Reference proteome</keyword>
<dbReference type="InterPro" id="IPR039424">
    <property type="entry name" value="SBP_5"/>
</dbReference>
<dbReference type="Gene3D" id="3.90.76.10">
    <property type="entry name" value="Dipeptide-binding Protein, Domain 1"/>
    <property type="match status" value="1"/>
</dbReference>